<gene>
    <name evidence="1" type="ORF">SAMN02745724_01281</name>
</gene>
<sequence>MLKINVNLKIKVISFLSSVLFYPIPALALEEYIQQQKTISFGQTIPRIGSCELDPFTETMTSPQTICIDSHTLGHYKIFGDANLMLKIILHKVDDISGGVFFAPKGRLKNNLGDDVSAPISEAETWIRIGSDGILDIYVGGTLTLTKVQNSSSSITLQYNIEFNEP</sequence>
<dbReference type="STRING" id="1123010.SAMN02745724_01281"/>
<keyword evidence="2" id="KW-1185">Reference proteome</keyword>
<dbReference type="RefSeq" id="WP_143085040.1">
    <property type="nucleotide sequence ID" value="NZ_FOLO01000006.1"/>
</dbReference>
<name>A0A1I1HVZ9_9GAMM</name>
<reference evidence="1 2" key="1">
    <citation type="submission" date="2016-10" db="EMBL/GenBank/DDBJ databases">
        <authorList>
            <person name="de Groot N.N."/>
        </authorList>
    </citation>
    <scope>NUCLEOTIDE SEQUENCE [LARGE SCALE GENOMIC DNA]</scope>
    <source>
        <strain evidence="1 2">DSM 6059</strain>
    </source>
</reference>
<organism evidence="1 2">
    <name type="scientific">Pseudoalteromonas denitrificans DSM 6059</name>
    <dbReference type="NCBI Taxonomy" id="1123010"/>
    <lineage>
        <taxon>Bacteria</taxon>
        <taxon>Pseudomonadati</taxon>
        <taxon>Pseudomonadota</taxon>
        <taxon>Gammaproteobacteria</taxon>
        <taxon>Alteromonadales</taxon>
        <taxon>Pseudoalteromonadaceae</taxon>
        <taxon>Pseudoalteromonas</taxon>
    </lineage>
</organism>
<evidence type="ECO:0000313" key="1">
    <source>
        <dbReference type="EMBL" id="SFC25633.1"/>
    </source>
</evidence>
<protein>
    <recommendedName>
        <fullName evidence="3">DUF4402 domain-containing protein</fullName>
    </recommendedName>
</protein>
<proteinExistence type="predicted"/>
<evidence type="ECO:0008006" key="3">
    <source>
        <dbReference type="Google" id="ProtNLM"/>
    </source>
</evidence>
<dbReference type="EMBL" id="FOLO01000006">
    <property type="protein sequence ID" value="SFC25633.1"/>
    <property type="molecule type" value="Genomic_DNA"/>
</dbReference>
<dbReference type="OrthoDB" id="6387239at2"/>
<dbReference type="AlphaFoldDB" id="A0A1I1HVZ9"/>
<accession>A0A1I1HVZ9</accession>
<evidence type="ECO:0000313" key="2">
    <source>
        <dbReference type="Proteomes" id="UP000198862"/>
    </source>
</evidence>
<dbReference type="Proteomes" id="UP000198862">
    <property type="component" value="Unassembled WGS sequence"/>
</dbReference>